<dbReference type="SUPFAM" id="SSF57196">
    <property type="entry name" value="EGF/Laminin"/>
    <property type="match status" value="1"/>
</dbReference>
<dbReference type="InterPro" id="IPR018097">
    <property type="entry name" value="EGF_Ca-bd_CS"/>
</dbReference>
<gene>
    <name evidence="2" type="ORF">HXX76_014918</name>
</gene>
<dbReference type="PROSITE" id="PS01187">
    <property type="entry name" value="EGF_CA"/>
    <property type="match status" value="1"/>
</dbReference>
<evidence type="ECO:0008006" key="4">
    <source>
        <dbReference type="Google" id="ProtNLM"/>
    </source>
</evidence>
<accession>A0A835SKF5</accession>
<dbReference type="InterPro" id="IPR000152">
    <property type="entry name" value="EGF-type_Asp/Asn_hydroxyl_site"/>
</dbReference>
<dbReference type="Proteomes" id="UP000650467">
    <property type="component" value="Unassembled WGS sequence"/>
</dbReference>
<comment type="caution">
    <text evidence="2">The sequence shown here is derived from an EMBL/GenBank/DDBJ whole genome shotgun (WGS) entry which is preliminary data.</text>
</comment>
<dbReference type="PROSITE" id="PS00010">
    <property type="entry name" value="ASX_HYDROXYL"/>
    <property type="match status" value="1"/>
</dbReference>
<evidence type="ECO:0000313" key="2">
    <source>
        <dbReference type="EMBL" id="KAG2423979.1"/>
    </source>
</evidence>
<protein>
    <recommendedName>
        <fullName evidence="4">EGF-like domain-containing protein</fullName>
    </recommendedName>
</protein>
<keyword evidence="3" id="KW-1185">Reference proteome</keyword>
<proteinExistence type="predicted"/>
<keyword evidence="1" id="KW-1015">Disulfide bond</keyword>
<evidence type="ECO:0000256" key="1">
    <source>
        <dbReference type="ARBA" id="ARBA00023157"/>
    </source>
</evidence>
<dbReference type="AlphaFoldDB" id="A0A835SKF5"/>
<evidence type="ECO:0000313" key="3">
    <source>
        <dbReference type="Proteomes" id="UP000650467"/>
    </source>
</evidence>
<dbReference type="EMBL" id="JAEHOC010000071">
    <property type="protein sequence ID" value="KAG2423979.1"/>
    <property type="molecule type" value="Genomic_DNA"/>
</dbReference>
<dbReference type="GO" id="GO:0005509">
    <property type="term" value="F:calcium ion binding"/>
    <property type="evidence" value="ECO:0007669"/>
    <property type="project" value="InterPro"/>
</dbReference>
<sequence length="314" mass="33455">MAPRSCVPSKNVNICTKAPYLTPRIWITCRDDDGCHNGFRWDATKLNCVDRDECADTPGICGPVAKCTNIPWSYACVCPDINHHYPGGAYPGTYTYIKQGDAMKCVDETASPKCEYGTFRYNGACVDDPCLDANFQSPCGANEDCTTAEDGSSYTCTCRNLVGAPCPAAAAAQSCTGTTAFSSTYYYKVAYNPAGGIAEFPNVEFTKYSTITFTALVGGPVMFFMAVPSKFGSVNGRCEMASYLTLYNYPFNEATPTTNAIIANGNFALCVSAFTANIVAGNKYVLVMTGVSSSDAGSYQIVSNPSPTTVGICV</sequence>
<name>A0A835SKF5_CHLIN</name>
<dbReference type="OrthoDB" id="10045365at2759"/>
<reference evidence="2" key="1">
    <citation type="journal article" date="2020" name="bioRxiv">
        <title>Comparative genomics of Chlamydomonas.</title>
        <authorList>
            <person name="Craig R.J."/>
            <person name="Hasan A.R."/>
            <person name="Ness R.W."/>
            <person name="Keightley P.D."/>
        </authorList>
    </citation>
    <scope>NUCLEOTIDE SEQUENCE</scope>
    <source>
        <strain evidence="2">SAG 7.73</strain>
    </source>
</reference>
<organism evidence="2 3">
    <name type="scientific">Chlamydomonas incerta</name>
    <dbReference type="NCBI Taxonomy" id="51695"/>
    <lineage>
        <taxon>Eukaryota</taxon>
        <taxon>Viridiplantae</taxon>
        <taxon>Chlorophyta</taxon>
        <taxon>core chlorophytes</taxon>
        <taxon>Chlorophyceae</taxon>
        <taxon>CS clade</taxon>
        <taxon>Chlamydomonadales</taxon>
        <taxon>Chlamydomonadaceae</taxon>
        <taxon>Chlamydomonas</taxon>
    </lineage>
</organism>
<dbReference type="Gene3D" id="2.10.25.10">
    <property type="entry name" value="Laminin"/>
    <property type="match status" value="1"/>
</dbReference>